<evidence type="ECO:0000256" key="3">
    <source>
        <dbReference type="ARBA" id="ARBA00022795"/>
    </source>
</evidence>
<dbReference type="Proteomes" id="UP000243547">
    <property type="component" value="Unassembled WGS sequence"/>
</dbReference>
<evidence type="ECO:0000256" key="7">
    <source>
        <dbReference type="ARBA" id="ARBA00093797"/>
    </source>
</evidence>
<comment type="subcellular location">
    <subcellularLocation>
        <location evidence="1">Cytoplasm</location>
        <location evidence="1">Cytosol</location>
    </subcellularLocation>
</comment>
<evidence type="ECO:0000313" key="9">
    <source>
        <dbReference type="Proteomes" id="UP000243547"/>
    </source>
</evidence>
<protein>
    <recommendedName>
        <fullName evidence="7">Flagellar protein FliT</fullName>
    </recommendedName>
</protein>
<keyword evidence="4" id="KW-0143">Chaperone</keyword>
<dbReference type="AlphaFoldDB" id="A0A1M6Q173"/>
<organism evidence="8 9">
    <name type="scientific">Anaerobranca californiensis DSM 14826</name>
    <dbReference type="NCBI Taxonomy" id="1120989"/>
    <lineage>
        <taxon>Bacteria</taxon>
        <taxon>Bacillati</taxon>
        <taxon>Bacillota</taxon>
        <taxon>Clostridia</taxon>
        <taxon>Eubacteriales</taxon>
        <taxon>Proteinivoracaceae</taxon>
        <taxon>Anaerobranca</taxon>
    </lineage>
</organism>
<dbReference type="RefSeq" id="WP_072907761.1">
    <property type="nucleotide sequence ID" value="NZ_FRAI01000018.1"/>
</dbReference>
<dbReference type="EMBL" id="FRAI01000018">
    <property type="protein sequence ID" value="SHK13995.1"/>
    <property type="molecule type" value="Genomic_DNA"/>
</dbReference>
<dbReference type="STRING" id="1120989.SAMN02745227_01608"/>
<sequence>MNKIKELYQGIYNTYVKQQKILEEERWEELEEVVNERQKLMEQLTGQEIPKKLKEEITDLLQKSLTLHNQLQQKMETSIQENRVKRQQLIKGKEVYQRYQQSSSHSLFLDRKK</sequence>
<keyword evidence="3" id="KW-1005">Bacterial flagellum biogenesis</keyword>
<comment type="function">
    <text evidence="5">May act as an export chaperone for the filament capping protein FliD.</text>
</comment>
<evidence type="ECO:0000256" key="5">
    <source>
        <dbReference type="ARBA" id="ARBA00093765"/>
    </source>
</evidence>
<reference evidence="9" key="1">
    <citation type="submission" date="2016-11" db="EMBL/GenBank/DDBJ databases">
        <authorList>
            <person name="Varghese N."/>
            <person name="Submissions S."/>
        </authorList>
    </citation>
    <scope>NUCLEOTIDE SEQUENCE [LARGE SCALE GENOMIC DNA]</scope>
    <source>
        <strain evidence="9">DSM 14826</strain>
    </source>
</reference>
<proteinExistence type="inferred from homology"/>
<keyword evidence="2" id="KW-0963">Cytoplasm</keyword>
<keyword evidence="9" id="KW-1185">Reference proteome</keyword>
<evidence type="ECO:0000256" key="6">
    <source>
        <dbReference type="ARBA" id="ARBA00093785"/>
    </source>
</evidence>
<evidence type="ECO:0000256" key="2">
    <source>
        <dbReference type="ARBA" id="ARBA00022490"/>
    </source>
</evidence>
<comment type="similarity">
    <text evidence="6">Belongs to the bacillales FliT family.</text>
</comment>
<gene>
    <name evidence="8" type="ORF">SAMN02745227_01608</name>
</gene>
<evidence type="ECO:0000256" key="4">
    <source>
        <dbReference type="ARBA" id="ARBA00023186"/>
    </source>
</evidence>
<evidence type="ECO:0000313" key="8">
    <source>
        <dbReference type="EMBL" id="SHK13995.1"/>
    </source>
</evidence>
<dbReference type="Pfam" id="PF05400">
    <property type="entry name" value="FliT"/>
    <property type="match status" value="1"/>
</dbReference>
<dbReference type="InterPro" id="IPR008622">
    <property type="entry name" value="FliT"/>
</dbReference>
<evidence type="ECO:0000256" key="1">
    <source>
        <dbReference type="ARBA" id="ARBA00004514"/>
    </source>
</evidence>
<name>A0A1M6Q173_9FIRM</name>
<dbReference type="OrthoDB" id="9893935at2"/>
<accession>A0A1M6Q173</accession>